<sequence>MSATPGRRTRRRSGEAAPGVWLRPPRAGRAEPVVTLGRIVAAAVELLDEAGADRLTMRRLAERLETAATTLYLHVETKDDVLDLALDAVFGEVPVPPGGRGAWRDDAVALITGWRDTMLRHPWSVTVLDRPLLGPNVLARTEHLHAVLAGAGLTGPRLTAAAYALANYVIGSATMQVAGAGYGEAEWRRAADLHVRTRRELYPTLAAHGSPIGNDWDPVFAAGLDYLLDGIESRIR</sequence>
<dbReference type="InterPro" id="IPR036271">
    <property type="entry name" value="Tet_transcr_reg_TetR-rel_C_sf"/>
</dbReference>
<reference evidence="8 9" key="1">
    <citation type="submission" date="2024-09" db="EMBL/GenBank/DDBJ databases">
        <authorList>
            <person name="Sun Q."/>
            <person name="Mori K."/>
        </authorList>
    </citation>
    <scope>NUCLEOTIDE SEQUENCE [LARGE SCALE GENOMIC DNA]</scope>
    <source>
        <strain evidence="8 9">JCM 3028</strain>
    </source>
</reference>
<dbReference type="InterPro" id="IPR001647">
    <property type="entry name" value="HTH_TetR"/>
</dbReference>
<evidence type="ECO:0000256" key="5">
    <source>
        <dbReference type="PROSITE-ProRule" id="PRU00335"/>
    </source>
</evidence>
<dbReference type="EMBL" id="JBHMBS010000013">
    <property type="protein sequence ID" value="MFB9678920.1"/>
    <property type="molecule type" value="Genomic_DNA"/>
</dbReference>
<dbReference type="InterPro" id="IPR009057">
    <property type="entry name" value="Homeodomain-like_sf"/>
</dbReference>
<evidence type="ECO:0000259" key="7">
    <source>
        <dbReference type="PROSITE" id="PS50977"/>
    </source>
</evidence>
<dbReference type="Gene3D" id="1.10.10.60">
    <property type="entry name" value="Homeodomain-like"/>
    <property type="match status" value="1"/>
</dbReference>
<dbReference type="SUPFAM" id="SSF48498">
    <property type="entry name" value="Tetracyclin repressor-like, C-terminal domain"/>
    <property type="match status" value="1"/>
</dbReference>
<comment type="caution">
    <text evidence="8">The sequence shown here is derived from an EMBL/GenBank/DDBJ whole genome shotgun (WGS) entry which is preliminary data.</text>
</comment>
<evidence type="ECO:0000256" key="1">
    <source>
        <dbReference type="ARBA" id="ARBA00022491"/>
    </source>
</evidence>
<dbReference type="InterPro" id="IPR004111">
    <property type="entry name" value="Repressor_TetR_C"/>
</dbReference>
<dbReference type="Pfam" id="PF02909">
    <property type="entry name" value="TetR_C_1"/>
    <property type="match status" value="1"/>
</dbReference>
<evidence type="ECO:0000313" key="8">
    <source>
        <dbReference type="EMBL" id="MFB9678920.1"/>
    </source>
</evidence>
<evidence type="ECO:0000313" key="9">
    <source>
        <dbReference type="Proteomes" id="UP001589610"/>
    </source>
</evidence>
<proteinExistence type="predicted"/>
<feature type="DNA-binding region" description="H-T-H motif" evidence="5">
    <location>
        <begin position="56"/>
        <end position="75"/>
    </location>
</feature>
<dbReference type="Proteomes" id="UP001589610">
    <property type="component" value="Unassembled WGS sequence"/>
</dbReference>
<evidence type="ECO:0000256" key="4">
    <source>
        <dbReference type="ARBA" id="ARBA00023163"/>
    </source>
</evidence>
<keyword evidence="1" id="KW-0678">Repressor</keyword>
<feature type="domain" description="HTH tetR-type" evidence="7">
    <location>
        <begin position="33"/>
        <end position="93"/>
    </location>
</feature>
<dbReference type="PROSITE" id="PS50977">
    <property type="entry name" value="HTH_TETR_2"/>
    <property type="match status" value="1"/>
</dbReference>
<gene>
    <name evidence="8" type="ORF">ACFFRH_25870</name>
</gene>
<keyword evidence="3 5" id="KW-0238">DNA-binding</keyword>
<dbReference type="PANTHER" id="PTHR30055">
    <property type="entry name" value="HTH-TYPE TRANSCRIPTIONAL REGULATOR RUTR"/>
    <property type="match status" value="1"/>
</dbReference>
<dbReference type="InterPro" id="IPR050109">
    <property type="entry name" value="HTH-type_TetR-like_transc_reg"/>
</dbReference>
<feature type="region of interest" description="Disordered" evidence="6">
    <location>
        <begin position="1"/>
        <end position="23"/>
    </location>
</feature>
<protein>
    <submittedName>
        <fullName evidence="8">TetR/AcrR family transcriptional regulator</fullName>
    </submittedName>
</protein>
<accession>A0ABV5TIG4</accession>
<dbReference type="Pfam" id="PF00440">
    <property type="entry name" value="TetR_N"/>
    <property type="match status" value="1"/>
</dbReference>
<organism evidence="8 9">
    <name type="scientific">Streptosporangium vulgare</name>
    <dbReference type="NCBI Taxonomy" id="46190"/>
    <lineage>
        <taxon>Bacteria</taxon>
        <taxon>Bacillati</taxon>
        <taxon>Actinomycetota</taxon>
        <taxon>Actinomycetes</taxon>
        <taxon>Streptosporangiales</taxon>
        <taxon>Streptosporangiaceae</taxon>
        <taxon>Streptosporangium</taxon>
    </lineage>
</organism>
<evidence type="ECO:0000256" key="6">
    <source>
        <dbReference type="SAM" id="MobiDB-lite"/>
    </source>
</evidence>
<keyword evidence="9" id="KW-1185">Reference proteome</keyword>
<dbReference type="InterPro" id="IPR003012">
    <property type="entry name" value="Tet_transcr_reg_TetR"/>
</dbReference>
<evidence type="ECO:0000256" key="2">
    <source>
        <dbReference type="ARBA" id="ARBA00023015"/>
    </source>
</evidence>
<dbReference type="RefSeq" id="WP_386160175.1">
    <property type="nucleotide sequence ID" value="NZ_JBHMBS010000013.1"/>
</dbReference>
<keyword evidence="2" id="KW-0805">Transcription regulation</keyword>
<evidence type="ECO:0000256" key="3">
    <source>
        <dbReference type="ARBA" id="ARBA00023125"/>
    </source>
</evidence>
<dbReference type="SUPFAM" id="SSF46689">
    <property type="entry name" value="Homeodomain-like"/>
    <property type="match status" value="1"/>
</dbReference>
<keyword evidence="4" id="KW-0804">Transcription</keyword>
<dbReference type="PRINTS" id="PR00400">
    <property type="entry name" value="TETREPRESSOR"/>
</dbReference>
<name>A0ABV5TIG4_9ACTN</name>
<dbReference type="Gene3D" id="1.10.357.10">
    <property type="entry name" value="Tetracycline Repressor, domain 2"/>
    <property type="match status" value="1"/>
</dbReference>
<dbReference type="PANTHER" id="PTHR30055:SF151">
    <property type="entry name" value="TRANSCRIPTIONAL REGULATORY PROTEIN"/>
    <property type="match status" value="1"/>
</dbReference>